<dbReference type="PANTHER" id="PTHR15657">
    <property type="entry name" value="THYROID TRANSCRIPTION FACTOR 1-ASSOCIATED PROTEIN 26"/>
    <property type="match status" value="1"/>
</dbReference>
<feature type="region of interest" description="Disordered" evidence="1">
    <location>
        <begin position="1"/>
        <end position="35"/>
    </location>
</feature>
<reference evidence="2 3" key="1">
    <citation type="submission" date="2020-10" db="EMBL/GenBank/DDBJ databases">
        <title>Pygocentrus nattereri (red-bellied piranha) genome, fPygNat1, primary haplotype.</title>
        <authorList>
            <person name="Myers G."/>
            <person name="Meyer A."/>
            <person name="Karagic N."/>
            <person name="Pippel M."/>
            <person name="Winkler S."/>
            <person name="Tracey A."/>
            <person name="Wood J."/>
            <person name="Formenti G."/>
            <person name="Howe K."/>
            <person name="Fedrigo O."/>
            <person name="Jarvis E.D."/>
        </authorList>
    </citation>
    <scope>NUCLEOTIDE SEQUENCE [LARGE SCALE GENOMIC DNA]</scope>
</reference>
<reference evidence="2" key="2">
    <citation type="submission" date="2025-08" db="UniProtKB">
        <authorList>
            <consortium name="Ensembl"/>
        </authorList>
    </citation>
    <scope>IDENTIFICATION</scope>
</reference>
<evidence type="ECO:0000256" key="1">
    <source>
        <dbReference type="SAM" id="MobiDB-lite"/>
    </source>
</evidence>
<dbReference type="Ensembl" id="ENSPNAT00000033604.2">
    <property type="protein sequence ID" value="ENSPNAP00000021879.2"/>
    <property type="gene ID" value="ENSPNAG00000029087.2"/>
</dbReference>
<dbReference type="GO" id="GO:0005634">
    <property type="term" value="C:nucleus"/>
    <property type="evidence" value="ECO:0007669"/>
    <property type="project" value="TreeGrafter"/>
</dbReference>
<name>A0A3B4DG40_PYGNA</name>
<feature type="region of interest" description="Disordered" evidence="1">
    <location>
        <begin position="65"/>
        <end position="180"/>
    </location>
</feature>
<evidence type="ECO:0008006" key="4">
    <source>
        <dbReference type="Google" id="ProtNLM"/>
    </source>
</evidence>
<dbReference type="PANTHER" id="PTHR15657:SF1">
    <property type="entry name" value="THYROID TRANSCRIPTION FACTOR 1-ASSOCIATED PROTEIN 26"/>
    <property type="match status" value="1"/>
</dbReference>
<keyword evidence="3" id="KW-1185">Reference proteome</keyword>
<protein>
    <recommendedName>
        <fullName evidence="4">Coiled-coil domain containing 59</fullName>
    </recommendedName>
</protein>
<dbReference type="AlphaFoldDB" id="A0A3B4DG40"/>
<dbReference type="PRINTS" id="PR01854">
    <property type="entry name" value="BR22PROTEIN"/>
</dbReference>
<accession>A0A3B4DG40</accession>
<feature type="compositionally biased region" description="Basic and acidic residues" evidence="1">
    <location>
        <begin position="96"/>
        <end position="108"/>
    </location>
</feature>
<dbReference type="InterPro" id="IPR013730">
    <property type="entry name" value="Fyv7/TAP26"/>
</dbReference>
<organism evidence="2 3">
    <name type="scientific">Pygocentrus nattereri</name>
    <name type="common">Red-bellied piranha</name>
    <dbReference type="NCBI Taxonomy" id="42514"/>
    <lineage>
        <taxon>Eukaryota</taxon>
        <taxon>Metazoa</taxon>
        <taxon>Chordata</taxon>
        <taxon>Craniata</taxon>
        <taxon>Vertebrata</taxon>
        <taxon>Euteleostomi</taxon>
        <taxon>Actinopterygii</taxon>
        <taxon>Neopterygii</taxon>
        <taxon>Teleostei</taxon>
        <taxon>Ostariophysi</taxon>
        <taxon>Characiformes</taxon>
        <taxon>Characoidei</taxon>
        <taxon>Pygocentrus</taxon>
    </lineage>
</organism>
<reference evidence="2" key="3">
    <citation type="submission" date="2025-09" db="UniProtKB">
        <authorList>
            <consortium name="Ensembl"/>
        </authorList>
    </citation>
    <scope>IDENTIFICATION</scope>
</reference>
<dbReference type="RefSeq" id="XP_017567668.1">
    <property type="nucleotide sequence ID" value="XM_017712179.2"/>
</dbReference>
<evidence type="ECO:0000313" key="3">
    <source>
        <dbReference type="Proteomes" id="UP001501920"/>
    </source>
</evidence>
<dbReference type="OMA" id="TDRYPDH"/>
<evidence type="ECO:0000313" key="2">
    <source>
        <dbReference type="Ensembl" id="ENSPNAP00000021879.2"/>
    </source>
</evidence>
<dbReference type="GeneTree" id="ENSGT00390000006546"/>
<sequence>MDRNFKTKASFHGKHQKGNVAKGPPSAASHRKRTWVPGSKFFDGSVQEGLGFAFKRKQKIQHEYNKLLRKERRRRQDSRAQTTDYPEHLKHLYMAEQERLDKEEQMHTDRRRKGRAANAEKDEGEDTAQTSIHSSSVTGNAGSLENSAATASSEELPQSSQIDSSPIKGSLRQRKQKNLSCYQKIEKEYERLKEEKERKREEYLKNKAQREEALKRYKDKKMATYQLLKKKTKKGQPNLNLQMELLLQKIQAQSK</sequence>
<dbReference type="STRING" id="42514.ENSPNAP00000021879"/>
<dbReference type="GeneID" id="108435990"/>
<dbReference type="OrthoDB" id="5377144at2759"/>
<dbReference type="CTD" id="29080"/>
<proteinExistence type="predicted"/>
<dbReference type="Pfam" id="PF08524">
    <property type="entry name" value="rRNA_processing"/>
    <property type="match status" value="1"/>
</dbReference>
<dbReference type="Proteomes" id="UP001501920">
    <property type="component" value="Chromosome 1"/>
</dbReference>
<gene>
    <name evidence="2" type="primary">CCDC59</name>
</gene>
<feature type="compositionally biased region" description="Polar residues" evidence="1">
    <location>
        <begin position="127"/>
        <end position="164"/>
    </location>
</feature>